<accession>A0A501XII9</accession>
<evidence type="ECO:0000313" key="4">
    <source>
        <dbReference type="Proteomes" id="UP000319897"/>
    </source>
</evidence>
<gene>
    <name evidence="3" type="ORF">FJQ54_11975</name>
</gene>
<feature type="domain" description="Ryanodine receptor Ryr" evidence="2">
    <location>
        <begin position="539"/>
        <end position="620"/>
    </location>
</feature>
<evidence type="ECO:0000256" key="1">
    <source>
        <dbReference type="SAM" id="MobiDB-lite"/>
    </source>
</evidence>
<dbReference type="Pfam" id="PF02026">
    <property type="entry name" value="RyR"/>
    <property type="match status" value="1"/>
</dbReference>
<dbReference type="OrthoDB" id="4228364at2"/>
<feature type="region of interest" description="Disordered" evidence="1">
    <location>
        <begin position="98"/>
        <end position="124"/>
    </location>
</feature>
<reference evidence="3 4" key="1">
    <citation type="submission" date="2019-06" db="EMBL/GenBank/DDBJ databases">
        <authorList>
            <person name="Lee I."/>
            <person name="Jang G.I."/>
            <person name="Hwang C.Y."/>
        </authorList>
    </citation>
    <scope>NUCLEOTIDE SEQUENCE [LARGE SCALE GENOMIC DNA]</scope>
    <source>
        <strain evidence="3 4">PAMC 28131</strain>
    </source>
</reference>
<dbReference type="EMBL" id="VFSU01000028">
    <property type="protein sequence ID" value="TPE60123.1"/>
    <property type="molecule type" value="Genomic_DNA"/>
</dbReference>
<evidence type="ECO:0000313" key="3">
    <source>
        <dbReference type="EMBL" id="TPE60123.1"/>
    </source>
</evidence>
<evidence type="ECO:0000259" key="2">
    <source>
        <dbReference type="Pfam" id="PF02026"/>
    </source>
</evidence>
<dbReference type="Proteomes" id="UP000319897">
    <property type="component" value="Unassembled WGS sequence"/>
</dbReference>
<protein>
    <recommendedName>
        <fullName evidence="2">Ryanodine receptor Ryr domain-containing protein</fullName>
    </recommendedName>
</protein>
<comment type="caution">
    <text evidence="3">The sequence shown here is derived from an EMBL/GenBank/DDBJ whole genome shotgun (WGS) entry which is preliminary data.</text>
</comment>
<dbReference type="AlphaFoldDB" id="A0A501XII9"/>
<keyword evidence="4" id="KW-1185">Reference proteome</keyword>
<dbReference type="InterPro" id="IPR003032">
    <property type="entry name" value="Ryanodine_rcpt"/>
</dbReference>
<name>A0A501XII9_9SPHN</name>
<proteinExistence type="predicted"/>
<dbReference type="Gene3D" id="6.20.350.10">
    <property type="match status" value="1"/>
</dbReference>
<sequence length="639" mass="69314">MTAGLAVALLFWGLRQAQPERVRERVGVTVGLWVGVWGRWRIRPGGDTPSPSLPLAGGEGFGAPQAIEVDHSHGVGSSGTTLMLRVQGNHFPAGFQGQSPWPPEASALPPTPHPPTMQQSATSCRTHLPRPTPAFMLGPRVGAKVNRAARMRGSRKSVGGPVGAAPFASSGRQPILLIGDHPLIDGVVAAAASRRTRVTWITGSPDAAPDAAAEGALLVAGPLDPDHARQHGNSAARAIIAFADEARQVSAIEALRAEAPGLPITVNYTDGLFTARPTGPGVRIVSQVQLAVRDLHWRNPPALIAQQLGQPRIHALLFGFGRGGNIILTDLLLCSLTGFQGKPLITIVDPRAAEREAALFRRCPELRESADIRFVDPGPVEDARHLPADLLRRAQAEAPFTTAHVSIDSDARSLSLARALHALALREKWRMGPVFTRLSNSRDLARLPVSHEAAELVGFGANADFAESIGLFDPNSDYLARLFHQAYRRTARADAPANRPWEDLPEEYRESNRRLLIHLPAKLLTAGVDLAAWLRVPLPRPNDMGGIPLPDLSADPALMEELAELEHRRWMVDRRLSGWRYGPVRDNEARLHPDLIPYDQLDEYTKDLDRAIVREAWETLGSSRGSGFFARGSMVRQAG</sequence>
<organism evidence="3 4">
    <name type="scientific">Sandaracinobacter neustonicus</name>
    <dbReference type="NCBI Taxonomy" id="1715348"/>
    <lineage>
        <taxon>Bacteria</taxon>
        <taxon>Pseudomonadati</taxon>
        <taxon>Pseudomonadota</taxon>
        <taxon>Alphaproteobacteria</taxon>
        <taxon>Sphingomonadales</taxon>
        <taxon>Sphingosinicellaceae</taxon>
        <taxon>Sandaracinobacter</taxon>
    </lineage>
</organism>